<dbReference type="PANTHER" id="PTHR31587">
    <property type="entry name" value="TRANSMEMBRANE PROTEIN (DUF2215)"/>
    <property type="match status" value="1"/>
</dbReference>
<evidence type="ECO:0000256" key="1">
    <source>
        <dbReference type="ARBA" id="ARBA00004575"/>
    </source>
</evidence>
<keyword evidence="6 8" id="KW-0472">Membrane</keyword>
<dbReference type="Pfam" id="PF10225">
    <property type="entry name" value="NEMP"/>
    <property type="match status" value="1"/>
</dbReference>
<dbReference type="GO" id="GO:0005637">
    <property type="term" value="C:nuclear inner membrane"/>
    <property type="evidence" value="ECO:0007669"/>
    <property type="project" value="UniProtKB-SubCell"/>
</dbReference>
<protein>
    <submittedName>
        <fullName evidence="9">Anaphase-promoting complex subunit 6-like isoform X1</fullName>
    </submittedName>
</protein>
<keyword evidence="10" id="KW-1185">Reference proteome</keyword>
<comment type="similarity">
    <text evidence="2">Belongs to the NEMP family.</text>
</comment>
<evidence type="ECO:0000313" key="9">
    <source>
        <dbReference type="EMBL" id="KAE8678203.1"/>
    </source>
</evidence>
<feature type="transmembrane region" description="Helical" evidence="8">
    <location>
        <begin position="131"/>
        <end position="154"/>
    </location>
</feature>
<keyword evidence="5 8" id="KW-1133">Transmembrane helix</keyword>
<dbReference type="AlphaFoldDB" id="A0A6A2XR62"/>
<proteinExistence type="inferred from homology"/>
<evidence type="ECO:0000256" key="6">
    <source>
        <dbReference type="ARBA" id="ARBA00023136"/>
    </source>
</evidence>
<comment type="caution">
    <text evidence="9">The sequence shown here is derived from an EMBL/GenBank/DDBJ whole genome shotgun (WGS) entry which is preliminary data.</text>
</comment>
<keyword evidence="7" id="KW-0539">Nucleus</keyword>
<accession>A0A6A2XR62</accession>
<feature type="transmembrane region" description="Helical" evidence="8">
    <location>
        <begin position="160"/>
        <end position="178"/>
    </location>
</feature>
<keyword evidence="4" id="KW-0732">Signal</keyword>
<evidence type="ECO:0000256" key="7">
    <source>
        <dbReference type="ARBA" id="ARBA00023242"/>
    </source>
</evidence>
<evidence type="ECO:0000313" key="10">
    <source>
        <dbReference type="Proteomes" id="UP000436088"/>
    </source>
</evidence>
<comment type="subcellular location">
    <subcellularLocation>
        <location evidence="1">Nucleus inner membrane</location>
        <topology evidence="1">Multi-pass membrane protein</topology>
        <orientation evidence="1">Nucleoplasmic side</orientation>
    </subcellularLocation>
</comment>
<evidence type="ECO:0000256" key="3">
    <source>
        <dbReference type="ARBA" id="ARBA00022692"/>
    </source>
</evidence>
<feature type="transmembrane region" description="Helical" evidence="8">
    <location>
        <begin position="207"/>
        <end position="226"/>
    </location>
</feature>
<organism evidence="9 10">
    <name type="scientific">Hibiscus syriacus</name>
    <name type="common">Rose of Sharon</name>
    <dbReference type="NCBI Taxonomy" id="106335"/>
    <lineage>
        <taxon>Eukaryota</taxon>
        <taxon>Viridiplantae</taxon>
        <taxon>Streptophyta</taxon>
        <taxon>Embryophyta</taxon>
        <taxon>Tracheophyta</taxon>
        <taxon>Spermatophyta</taxon>
        <taxon>Magnoliopsida</taxon>
        <taxon>eudicotyledons</taxon>
        <taxon>Gunneridae</taxon>
        <taxon>Pentapetalae</taxon>
        <taxon>rosids</taxon>
        <taxon>malvids</taxon>
        <taxon>Malvales</taxon>
        <taxon>Malvaceae</taxon>
        <taxon>Malvoideae</taxon>
        <taxon>Hibiscus</taxon>
    </lineage>
</organism>
<dbReference type="Proteomes" id="UP000436088">
    <property type="component" value="Unassembled WGS sequence"/>
</dbReference>
<dbReference type="InterPro" id="IPR019358">
    <property type="entry name" value="NEMP_fam"/>
</dbReference>
<name>A0A6A2XR62_HIBSY</name>
<evidence type="ECO:0000256" key="2">
    <source>
        <dbReference type="ARBA" id="ARBA00005748"/>
    </source>
</evidence>
<evidence type="ECO:0000256" key="4">
    <source>
        <dbReference type="ARBA" id="ARBA00022729"/>
    </source>
</evidence>
<keyword evidence="3 8" id="KW-0812">Transmembrane</keyword>
<reference evidence="9" key="1">
    <citation type="submission" date="2019-09" db="EMBL/GenBank/DDBJ databases">
        <title>Draft genome information of white flower Hibiscus syriacus.</title>
        <authorList>
            <person name="Kim Y.-M."/>
        </authorList>
    </citation>
    <scope>NUCLEOTIDE SEQUENCE [LARGE SCALE GENOMIC DNA]</scope>
    <source>
        <strain evidence="9">YM2019G1</strain>
    </source>
</reference>
<gene>
    <name evidence="9" type="ORF">F3Y22_tig00111430pilonHSYRG00001</name>
</gene>
<evidence type="ECO:0000256" key="5">
    <source>
        <dbReference type="ARBA" id="ARBA00022989"/>
    </source>
</evidence>
<dbReference type="PANTHER" id="PTHR31587:SF3">
    <property type="entry name" value="EXPRESSED PROTEIN"/>
    <property type="match status" value="1"/>
</dbReference>
<evidence type="ECO:0000256" key="8">
    <source>
        <dbReference type="SAM" id="Phobius"/>
    </source>
</evidence>
<sequence>MPYNFIGCPPTPLYGHSSVRSSKDVILCDRVRASGHSRLKLRSYVNSVRVTLTPSVLIPERKHSKIQVCFHRNASLGLCQCENENWKTVENGIWQAVMSPYDDRFIDVKFIGDVSGSITVAVEEDIKRWRLVFLALGFVLFLLAPIQQVGSFLLQQFNGYWYYSVILILLFQVSVFIYFELPANILTVPLIFQLGAGSFLLHQLSGLVAIFVLVGIFLSGAALGYWMVRKSVISKDGIVDVGVAEFVKWAMRIIASACIFQSTLDTWLALVALASSSAICSFLTSTRRKCRSHQPHSWDRSPWVHRSRPGMISQSRANYFNRAPRMYSDRTVWNRHTPTTSLAWTRFPARGTSGFQGGTNDLDYYSTFHKTRNQKKFTKKWEDFSRESTRDAMAELTATPSPLRLCYSDSSVNSRYECFLLEIRISIIIIGYVSNRYIQILEKMKGRSKPDKLLLLQPPTSTPQLPSREPITEPPSCGIPRAAVCSVSFEVPTGLHRGCRRPELSLSSPMRELERVLGTLSSGFGNMKQMRRLMKS</sequence>
<dbReference type="EMBL" id="VEPZ02001339">
    <property type="protein sequence ID" value="KAE8678203.1"/>
    <property type="molecule type" value="Genomic_DNA"/>
</dbReference>